<evidence type="ECO:0000256" key="1">
    <source>
        <dbReference type="SAM" id="MobiDB-lite"/>
    </source>
</evidence>
<organism evidence="2 3">
    <name type="scientific">Streptomyces chrestomyceticus</name>
    <dbReference type="NCBI Taxonomy" id="68185"/>
    <lineage>
        <taxon>Bacteria</taxon>
        <taxon>Bacillati</taxon>
        <taxon>Actinomycetota</taxon>
        <taxon>Actinomycetes</taxon>
        <taxon>Kitasatosporales</taxon>
        <taxon>Streptomycetaceae</taxon>
        <taxon>Streptomyces</taxon>
    </lineage>
</organism>
<gene>
    <name evidence="2" type="ORF">RB636_30920</name>
</gene>
<dbReference type="Pfam" id="PF13671">
    <property type="entry name" value="AAA_33"/>
    <property type="match status" value="1"/>
</dbReference>
<dbReference type="RefSeq" id="WP_331788966.1">
    <property type="nucleotide sequence ID" value="NZ_JAVFKM010000020.1"/>
</dbReference>
<accession>A0ABU7X3T0</accession>
<name>A0ABU7X3T0_9ACTN</name>
<reference evidence="2 3" key="1">
    <citation type="submission" date="2023-08" db="EMBL/GenBank/DDBJ databases">
        <authorList>
            <person name="Sharma P."/>
            <person name="Verma V."/>
            <person name="Mohan M.K."/>
            <person name="Dubey A.K."/>
        </authorList>
    </citation>
    <scope>NUCLEOTIDE SEQUENCE [LARGE SCALE GENOMIC DNA]</scope>
    <source>
        <strain evidence="2 3">ADP4</strain>
    </source>
</reference>
<dbReference type="Proteomes" id="UP001348265">
    <property type="component" value="Unassembled WGS sequence"/>
</dbReference>
<dbReference type="SUPFAM" id="SSF52540">
    <property type="entry name" value="P-loop containing nucleoside triphosphate hydrolases"/>
    <property type="match status" value="1"/>
</dbReference>
<protein>
    <submittedName>
        <fullName evidence="2">AAA family ATPase</fullName>
    </submittedName>
</protein>
<dbReference type="InterPro" id="IPR027417">
    <property type="entry name" value="P-loop_NTPase"/>
</dbReference>
<dbReference type="Gene3D" id="3.40.50.300">
    <property type="entry name" value="P-loop containing nucleotide triphosphate hydrolases"/>
    <property type="match status" value="1"/>
</dbReference>
<evidence type="ECO:0000313" key="3">
    <source>
        <dbReference type="Proteomes" id="UP001348265"/>
    </source>
</evidence>
<comment type="caution">
    <text evidence="2">The sequence shown here is derived from an EMBL/GenBank/DDBJ whole genome shotgun (WGS) entry which is preliminary data.</text>
</comment>
<sequence>MKRTSPGPLQPLDTTIPDPALIVLIGAAGSGKSTWARTWPSTQVLELDQFRAMVSDCAGDQSATLAAATVLHTALEARLARKKTTVIDATNTEAHVRAGLLDIARSYGVPAVAFLVSTPADVCVARQTGRSPARAVPEDVVRRQHAETIAAFPHLRAEGFAHVVLADRVHRLELLLRRAGDARRADLGWDGDDGLGSLLTVRRFFGSEVLPLWRWRDGSQLAGGDRVGEIRLGPDRLTFALRTDVDGAGDLGFDLLVACPVDDDCDAPAWEPVYSVNDLLNAPISDTVCSVHGGPDDVDQEADDHDGDPEGRADLEEQFAAAVRE</sequence>
<feature type="region of interest" description="Disordered" evidence="1">
    <location>
        <begin position="292"/>
        <end position="312"/>
    </location>
</feature>
<feature type="compositionally biased region" description="Acidic residues" evidence="1">
    <location>
        <begin position="296"/>
        <end position="307"/>
    </location>
</feature>
<evidence type="ECO:0000313" key="2">
    <source>
        <dbReference type="EMBL" id="MEF3117593.1"/>
    </source>
</evidence>
<dbReference type="EMBL" id="JAVFKM010000020">
    <property type="protein sequence ID" value="MEF3117593.1"/>
    <property type="molecule type" value="Genomic_DNA"/>
</dbReference>
<dbReference type="PANTHER" id="PTHR12435">
    <property type="match status" value="1"/>
</dbReference>
<keyword evidence="3" id="KW-1185">Reference proteome</keyword>
<proteinExistence type="predicted"/>